<feature type="transmembrane region" description="Helical" evidence="1">
    <location>
        <begin position="274"/>
        <end position="296"/>
    </location>
</feature>
<evidence type="ECO:0008006" key="4">
    <source>
        <dbReference type="Google" id="ProtNLM"/>
    </source>
</evidence>
<keyword evidence="3" id="KW-1185">Reference proteome</keyword>
<feature type="transmembrane region" description="Helical" evidence="1">
    <location>
        <begin position="358"/>
        <end position="375"/>
    </location>
</feature>
<name>A0ABQ6LYF7_9GAMM</name>
<organism evidence="2 3">
    <name type="scientific">Biformimicrobium ophioploci</name>
    <dbReference type="NCBI Taxonomy" id="3036711"/>
    <lineage>
        <taxon>Bacteria</taxon>
        <taxon>Pseudomonadati</taxon>
        <taxon>Pseudomonadota</taxon>
        <taxon>Gammaproteobacteria</taxon>
        <taxon>Cellvibrionales</taxon>
        <taxon>Microbulbiferaceae</taxon>
        <taxon>Biformimicrobium</taxon>
    </lineage>
</organism>
<keyword evidence="1" id="KW-0812">Transmembrane</keyword>
<protein>
    <recommendedName>
        <fullName evidence="4">DUF3772 domain-containing protein</fullName>
    </recommendedName>
</protein>
<proteinExistence type="predicted"/>
<sequence>MIILKTIPVWAWALIILAAMYLARAHMHRAIAALGRGLHHVSRLFAFAASRASERISARNRSLLLESGAAERAQLIESELHSAEREVRGSLASYPALERRIREHLDALERDYQESHEVPPEPTSWGRAVAAIAEIPARNDPVVGDVLETIHYSMRKAEKKSLVAYRDAAEDRHHLLKRLMPAWRRVGNALLGATRAIDSLNRRARRIDQHVEAYKQIREQQAAPERRLAVSAFTRFVLTSALLLVAAAAAAVQFRLVAQALPGLGAVPVGIADISLPAVTAGVLIAAMIVAGLVVLESRGVTRFFPAIRAMDVDSRRTAAFAAAGLGFAIAAVSALLAARSPQGALSPALPDVAGMTALRGALAFLMAYVMFFAAAPLEKWLFSSRILLGGILAFSLRGLAFASRLSGNLALRFVALMVIAYDIVIFLPLWLERVIADSFTSRGTSTPRRDRVALQPVPLCQPARDGGTP</sequence>
<feature type="transmembrane region" description="Helical" evidence="1">
    <location>
        <begin position="410"/>
        <end position="432"/>
    </location>
</feature>
<comment type="caution">
    <text evidence="2">The sequence shown here is derived from an EMBL/GenBank/DDBJ whole genome shotgun (WGS) entry which is preliminary data.</text>
</comment>
<dbReference type="RefSeq" id="WP_285763751.1">
    <property type="nucleotide sequence ID" value="NZ_BSYJ01000003.1"/>
</dbReference>
<dbReference type="EMBL" id="BSYJ01000003">
    <property type="protein sequence ID" value="GMG87111.1"/>
    <property type="molecule type" value="Genomic_DNA"/>
</dbReference>
<keyword evidence="1" id="KW-1133">Transmembrane helix</keyword>
<gene>
    <name evidence="2" type="ORF">MNKW57_14320</name>
</gene>
<feature type="transmembrane region" description="Helical" evidence="1">
    <location>
        <begin position="6"/>
        <end position="23"/>
    </location>
</feature>
<feature type="transmembrane region" description="Helical" evidence="1">
    <location>
        <begin position="387"/>
        <end position="404"/>
    </location>
</feature>
<evidence type="ECO:0000256" key="1">
    <source>
        <dbReference type="SAM" id="Phobius"/>
    </source>
</evidence>
<feature type="transmembrane region" description="Helical" evidence="1">
    <location>
        <begin position="317"/>
        <end position="338"/>
    </location>
</feature>
<accession>A0ABQ6LYF7</accession>
<keyword evidence="1" id="KW-0472">Membrane</keyword>
<evidence type="ECO:0000313" key="2">
    <source>
        <dbReference type="EMBL" id="GMG87111.1"/>
    </source>
</evidence>
<reference evidence="2 3" key="1">
    <citation type="submission" date="2023-04" db="EMBL/GenBank/DDBJ databases">
        <title>Marinobulbifer ophiurae gen. nov., sp. Nov., isolate from tissue of brittle star Ophioplocus japonicus.</title>
        <authorList>
            <person name="Kawano K."/>
            <person name="Sawayama S."/>
            <person name="Nakagawa S."/>
        </authorList>
    </citation>
    <scope>NUCLEOTIDE SEQUENCE [LARGE SCALE GENOMIC DNA]</scope>
    <source>
        <strain evidence="2 3">NKW57</strain>
    </source>
</reference>
<evidence type="ECO:0000313" key="3">
    <source>
        <dbReference type="Proteomes" id="UP001224392"/>
    </source>
</evidence>
<dbReference type="Proteomes" id="UP001224392">
    <property type="component" value="Unassembled WGS sequence"/>
</dbReference>
<feature type="transmembrane region" description="Helical" evidence="1">
    <location>
        <begin position="236"/>
        <end position="254"/>
    </location>
</feature>